<dbReference type="CDD" id="cd00093">
    <property type="entry name" value="HTH_XRE"/>
    <property type="match status" value="1"/>
</dbReference>
<organism evidence="2 3">
    <name type="scientific">Desulfobacula phenolica</name>
    <dbReference type="NCBI Taxonomy" id="90732"/>
    <lineage>
        <taxon>Bacteria</taxon>
        <taxon>Pseudomonadati</taxon>
        <taxon>Thermodesulfobacteriota</taxon>
        <taxon>Desulfobacteria</taxon>
        <taxon>Desulfobacterales</taxon>
        <taxon>Desulfobacteraceae</taxon>
        <taxon>Desulfobacula</taxon>
    </lineage>
</organism>
<evidence type="ECO:0000259" key="1">
    <source>
        <dbReference type="PROSITE" id="PS50943"/>
    </source>
</evidence>
<dbReference type="RefSeq" id="WP_092234483.1">
    <property type="nucleotide sequence ID" value="NZ_FNLL01000006.1"/>
</dbReference>
<dbReference type="SUPFAM" id="SSF47413">
    <property type="entry name" value="lambda repressor-like DNA-binding domains"/>
    <property type="match status" value="1"/>
</dbReference>
<name>A0A1H2HIX4_9BACT</name>
<reference evidence="3" key="1">
    <citation type="submission" date="2016-10" db="EMBL/GenBank/DDBJ databases">
        <authorList>
            <person name="Varghese N."/>
            <person name="Submissions S."/>
        </authorList>
    </citation>
    <scope>NUCLEOTIDE SEQUENCE [LARGE SCALE GENOMIC DNA]</scope>
    <source>
        <strain evidence="3">DSM 3384</strain>
    </source>
</reference>
<dbReference type="Gene3D" id="1.10.260.40">
    <property type="entry name" value="lambda repressor-like DNA-binding domains"/>
    <property type="match status" value="1"/>
</dbReference>
<keyword evidence="3" id="KW-1185">Reference proteome</keyword>
<proteinExistence type="predicted"/>
<feature type="domain" description="HTH cro/C1-type" evidence="1">
    <location>
        <begin position="36"/>
        <end position="93"/>
    </location>
</feature>
<sequence>MTRPTFKNFKKKALKNPEVKKEYEALIPIYELRKKLIQMRINKGLTQAEVAKRMGTKKSNISRLECGENVSYPTLATISKYAGALGYKVNVEFEPI</sequence>
<gene>
    <name evidence="2" type="ORF">SAMN04487931_106272</name>
</gene>
<dbReference type="InterPro" id="IPR001387">
    <property type="entry name" value="Cro/C1-type_HTH"/>
</dbReference>
<accession>A0A1H2HIX4</accession>
<dbReference type="SMART" id="SM00530">
    <property type="entry name" value="HTH_XRE"/>
    <property type="match status" value="1"/>
</dbReference>
<protein>
    <submittedName>
        <fullName evidence="2">Helix-turn-helix</fullName>
    </submittedName>
</protein>
<dbReference type="Pfam" id="PF01381">
    <property type="entry name" value="HTH_3"/>
    <property type="match status" value="1"/>
</dbReference>
<evidence type="ECO:0000313" key="3">
    <source>
        <dbReference type="Proteomes" id="UP000199608"/>
    </source>
</evidence>
<dbReference type="PROSITE" id="PS50943">
    <property type="entry name" value="HTH_CROC1"/>
    <property type="match status" value="1"/>
</dbReference>
<dbReference type="GO" id="GO:0003677">
    <property type="term" value="F:DNA binding"/>
    <property type="evidence" value="ECO:0007669"/>
    <property type="project" value="InterPro"/>
</dbReference>
<dbReference type="EMBL" id="FNLL01000006">
    <property type="protein sequence ID" value="SDU31783.1"/>
    <property type="molecule type" value="Genomic_DNA"/>
</dbReference>
<dbReference type="InterPro" id="IPR010982">
    <property type="entry name" value="Lambda_DNA-bd_dom_sf"/>
</dbReference>
<evidence type="ECO:0000313" key="2">
    <source>
        <dbReference type="EMBL" id="SDU31783.1"/>
    </source>
</evidence>
<dbReference type="Proteomes" id="UP000199608">
    <property type="component" value="Unassembled WGS sequence"/>
</dbReference>
<dbReference type="AlphaFoldDB" id="A0A1H2HIX4"/>